<dbReference type="InterPro" id="IPR017452">
    <property type="entry name" value="GPCR_Rhodpsn_7TM"/>
</dbReference>
<keyword evidence="6" id="KW-1133">Transmembrane helix</keyword>
<dbReference type="Pfam" id="PF00412">
    <property type="entry name" value="LIM"/>
    <property type="match status" value="1"/>
</dbReference>
<feature type="region of interest" description="Disordered" evidence="13">
    <location>
        <begin position="447"/>
        <end position="476"/>
    </location>
</feature>
<feature type="compositionally biased region" description="Acidic residues" evidence="13">
    <location>
        <begin position="326"/>
        <end position="336"/>
    </location>
</feature>
<comment type="similarity">
    <text evidence="2 12">Belongs to the G-protein coupled receptor 1 family.</text>
</comment>
<accession>A0A6A4VBZ3</accession>
<comment type="caution">
    <text evidence="15">The sequence shown here is derived from an EMBL/GenBank/DDBJ whole genome shotgun (WGS) entry which is preliminary data.</text>
</comment>
<comment type="subcellular location">
    <subcellularLocation>
        <location evidence="1">Membrane</location>
        <topology evidence="1">Multi-pass membrane protein</topology>
    </subcellularLocation>
</comment>
<feature type="region of interest" description="Disordered" evidence="13">
    <location>
        <begin position="1"/>
        <end position="151"/>
    </location>
</feature>
<evidence type="ECO:0000256" key="6">
    <source>
        <dbReference type="ARBA" id="ARBA00022989"/>
    </source>
</evidence>
<evidence type="ECO:0000256" key="13">
    <source>
        <dbReference type="SAM" id="MobiDB-lite"/>
    </source>
</evidence>
<dbReference type="CDD" id="cd00637">
    <property type="entry name" value="7tm_classA_rhodopsin-like"/>
    <property type="match status" value="1"/>
</dbReference>
<name>A0A6A4VBZ3_AMPAM</name>
<evidence type="ECO:0000256" key="11">
    <source>
        <dbReference type="ARBA" id="ARBA00023224"/>
    </source>
</evidence>
<dbReference type="EMBL" id="VIIS01002210">
    <property type="protein sequence ID" value="KAF0287141.1"/>
    <property type="molecule type" value="Genomic_DNA"/>
</dbReference>
<keyword evidence="11 12" id="KW-0807">Transducer</keyword>
<evidence type="ECO:0000256" key="12">
    <source>
        <dbReference type="RuleBase" id="RU000688"/>
    </source>
</evidence>
<dbReference type="SUPFAM" id="SSF81321">
    <property type="entry name" value="Family A G protein-coupled receptor-like"/>
    <property type="match status" value="1"/>
</dbReference>
<evidence type="ECO:0000256" key="5">
    <source>
        <dbReference type="ARBA" id="ARBA00022833"/>
    </source>
</evidence>
<evidence type="ECO:0000256" key="2">
    <source>
        <dbReference type="ARBA" id="ARBA00010663"/>
    </source>
</evidence>
<evidence type="ECO:0000259" key="14">
    <source>
        <dbReference type="PROSITE" id="PS50262"/>
    </source>
</evidence>
<keyword evidence="3 12" id="KW-0812">Transmembrane</keyword>
<dbReference type="InterPro" id="IPR001781">
    <property type="entry name" value="Znf_LIM"/>
</dbReference>
<dbReference type="GO" id="GO:0046872">
    <property type="term" value="F:metal ion binding"/>
    <property type="evidence" value="ECO:0007669"/>
    <property type="project" value="UniProtKB-KW"/>
</dbReference>
<keyword evidence="16" id="KW-1185">Reference proteome</keyword>
<dbReference type="AlphaFoldDB" id="A0A6A4VBZ3"/>
<evidence type="ECO:0000256" key="4">
    <source>
        <dbReference type="ARBA" id="ARBA00022723"/>
    </source>
</evidence>
<keyword evidence="7" id="KW-0440">LIM domain</keyword>
<evidence type="ECO:0000256" key="3">
    <source>
        <dbReference type="ARBA" id="ARBA00022692"/>
    </source>
</evidence>
<feature type="compositionally biased region" description="Basic and acidic residues" evidence="13">
    <location>
        <begin position="448"/>
        <end position="461"/>
    </location>
</feature>
<dbReference type="InterPro" id="IPR000276">
    <property type="entry name" value="GPCR_Rhodpsn"/>
</dbReference>
<dbReference type="PROSITE" id="PS50262">
    <property type="entry name" value="G_PROTEIN_RECEP_F1_2"/>
    <property type="match status" value="1"/>
</dbReference>
<evidence type="ECO:0000313" key="15">
    <source>
        <dbReference type="EMBL" id="KAF0287141.1"/>
    </source>
</evidence>
<keyword evidence="4" id="KW-0479">Metal-binding</keyword>
<organism evidence="15 16">
    <name type="scientific">Amphibalanus amphitrite</name>
    <name type="common">Striped barnacle</name>
    <name type="synonym">Balanus amphitrite</name>
    <dbReference type="NCBI Taxonomy" id="1232801"/>
    <lineage>
        <taxon>Eukaryota</taxon>
        <taxon>Metazoa</taxon>
        <taxon>Ecdysozoa</taxon>
        <taxon>Arthropoda</taxon>
        <taxon>Crustacea</taxon>
        <taxon>Multicrustacea</taxon>
        <taxon>Cirripedia</taxon>
        <taxon>Thoracica</taxon>
        <taxon>Thoracicalcarea</taxon>
        <taxon>Balanomorpha</taxon>
        <taxon>Balanoidea</taxon>
        <taxon>Balanidae</taxon>
        <taxon>Amphibalaninae</taxon>
        <taxon>Amphibalanus</taxon>
    </lineage>
</organism>
<evidence type="ECO:0000256" key="1">
    <source>
        <dbReference type="ARBA" id="ARBA00004141"/>
    </source>
</evidence>
<sequence length="793" mass="85780">MSNVTIVRISGGPESLPAGVGPTPARAPSPRSESGDASLVTFASGRVTLKVDGSGSPDLPRRPQRTRRRTQLVHHRDRHLRQEAKVVRYLPSPKAAPLPRRSSSTSDAATCTSTSDIEADADASPAPSSAASSYSERSGVESVPPPPTGLHYRLSLAEQYQNQLFAEPSYVISAPAAFAGDWATSSDAHDSGLEGSESEATPRSNRESCAKAAARDRAREPQRSDDVTDGGSERASDVTDGGSERVAVSEQSESRAERAGERCGASDGGDSEACAAAATEEDSGESFTVISEESGYCYIPAKEQRECSQEFLIVVSERVSPADFVSSEEEQEEELAVPESPTATRKVSAATTVDKHFYFGEEVERASSEGGSSQGDCPPPELEVPSALTVHNVRRLEELQARSALPDSFLAFKQALLESGDMSGLRKADLYTVLGGTVRGYPASWDDLGSKFEEPDNRSEEPPAPDTDSRSGVSIDAWTVDRRGTDGVRPTSDSVYHVACLRCASCERALDREEVHAAGRLLFCGLHAPAEATVCQPGHRVGSRHGSCASSVDGQQEGALSVPYYISFYFDVSYRCEEGPCLARYFVTNATNTMSILLLVVVSVDRFVAVKLPLRYPALMSRRRALSAATTGLYVGIFREAWRQNRMAREVAGPGPRCHRPSGDTKTACMMVLILGCNTVAMLPYALGVCLRYAYIENIYIHENVLSELKKVNQMFVSLYFAKSAINPVVYGWKNAEFAAAFRQIVGCGDRSKLRRHSSQRHLHSIWATADATWIHVNELSSSASVETIDTYL</sequence>
<dbReference type="PANTHER" id="PTHR24243:SF208">
    <property type="entry name" value="PYROKININ-1 RECEPTOR"/>
    <property type="match status" value="1"/>
</dbReference>
<evidence type="ECO:0000256" key="10">
    <source>
        <dbReference type="ARBA" id="ARBA00023170"/>
    </source>
</evidence>
<feature type="compositionally biased region" description="Basic residues" evidence="13">
    <location>
        <begin position="62"/>
        <end position="79"/>
    </location>
</feature>
<feature type="domain" description="G-protein coupled receptors family 1 profile" evidence="14">
    <location>
        <begin position="581"/>
        <end position="626"/>
    </location>
</feature>
<dbReference type="GO" id="GO:0004930">
    <property type="term" value="F:G protein-coupled receptor activity"/>
    <property type="evidence" value="ECO:0007669"/>
    <property type="project" value="UniProtKB-KW"/>
</dbReference>
<evidence type="ECO:0000256" key="8">
    <source>
        <dbReference type="ARBA" id="ARBA00023040"/>
    </source>
</evidence>
<evidence type="ECO:0000313" key="16">
    <source>
        <dbReference type="Proteomes" id="UP000440578"/>
    </source>
</evidence>
<gene>
    <name evidence="15" type="ORF">FJT64_014329</name>
</gene>
<feature type="compositionally biased region" description="Basic and acidic residues" evidence="13">
    <location>
        <begin position="252"/>
        <end position="261"/>
    </location>
</feature>
<feature type="region of interest" description="Disordered" evidence="13">
    <location>
        <begin position="182"/>
        <end position="287"/>
    </location>
</feature>
<keyword evidence="8 12" id="KW-0297">G-protein coupled receptor</keyword>
<dbReference type="PROSITE" id="PS00237">
    <property type="entry name" value="G_PROTEIN_RECEP_F1_1"/>
    <property type="match status" value="1"/>
</dbReference>
<feature type="compositionally biased region" description="Low complexity" evidence="13">
    <location>
        <begin position="102"/>
        <end position="135"/>
    </location>
</feature>
<keyword evidence="5" id="KW-0862">Zinc</keyword>
<feature type="compositionally biased region" description="Basic and acidic residues" evidence="13">
    <location>
        <begin position="204"/>
        <end position="237"/>
    </location>
</feature>
<dbReference type="PRINTS" id="PR00237">
    <property type="entry name" value="GPCRRHODOPSN"/>
</dbReference>
<feature type="region of interest" description="Disordered" evidence="13">
    <location>
        <begin position="324"/>
        <end position="347"/>
    </location>
</feature>
<evidence type="ECO:0000256" key="7">
    <source>
        <dbReference type="ARBA" id="ARBA00023038"/>
    </source>
</evidence>
<keyword evidence="9" id="KW-0472">Membrane</keyword>
<dbReference type="Gene3D" id="1.20.1070.10">
    <property type="entry name" value="Rhodopsin 7-helix transmembrane proteins"/>
    <property type="match status" value="2"/>
</dbReference>
<evidence type="ECO:0000256" key="9">
    <source>
        <dbReference type="ARBA" id="ARBA00023136"/>
    </source>
</evidence>
<dbReference type="Gene3D" id="2.10.110.10">
    <property type="entry name" value="Cysteine Rich Protein"/>
    <property type="match status" value="1"/>
</dbReference>
<dbReference type="OrthoDB" id="6346497at2759"/>
<protein>
    <recommendedName>
        <fullName evidence="14">G-protein coupled receptors family 1 profile domain-containing protein</fullName>
    </recommendedName>
</protein>
<keyword evidence="10 12" id="KW-0675">Receptor</keyword>
<dbReference type="GO" id="GO:0016020">
    <property type="term" value="C:membrane"/>
    <property type="evidence" value="ECO:0007669"/>
    <property type="project" value="UniProtKB-SubCell"/>
</dbReference>
<reference evidence="15 16" key="1">
    <citation type="submission" date="2019-07" db="EMBL/GenBank/DDBJ databases">
        <title>Draft genome assembly of a fouling barnacle, Amphibalanus amphitrite (Darwin, 1854): The first reference genome for Thecostraca.</title>
        <authorList>
            <person name="Kim W."/>
        </authorList>
    </citation>
    <scope>NUCLEOTIDE SEQUENCE [LARGE SCALE GENOMIC DNA]</scope>
    <source>
        <strain evidence="15">SNU_AA5</strain>
        <tissue evidence="15">Soma without cirri and trophi</tissue>
    </source>
</reference>
<proteinExistence type="inferred from homology"/>
<dbReference type="PANTHER" id="PTHR24243">
    <property type="entry name" value="G-PROTEIN COUPLED RECEPTOR"/>
    <property type="match status" value="1"/>
</dbReference>
<dbReference type="Proteomes" id="UP000440578">
    <property type="component" value="Unassembled WGS sequence"/>
</dbReference>